<evidence type="ECO:0008006" key="3">
    <source>
        <dbReference type="Google" id="ProtNLM"/>
    </source>
</evidence>
<proteinExistence type="predicted"/>
<evidence type="ECO:0000313" key="1">
    <source>
        <dbReference type="EMBL" id="MDJ1159205.1"/>
    </source>
</evidence>
<dbReference type="RefSeq" id="WP_283741184.1">
    <property type="nucleotide sequence ID" value="NZ_JASJEV010000007.1"/>
</dbReference>
<keyword evidence="2" id="KW-1185">Reference proteome</keyword>
<comment type="caution">
    <text evidence="1">The sequence shown here is derived from an EMBL/GenBank/DDBJ whole genome shotgun (WGS) entry which is preliminary data.</text>
</comment>
<sequence>MRAFSRICVAAGVAMIGAGCAITQDAVVGVRTEWRGRPADEFFARMGPPMSRTVKADGSTVYLWSSASQRVPARRTARATPAPGANECRVQITADRRDVVVTIRPMLDSMELFSSTVCGELFGRPA</sequence>
<organism evidence="1 2">
    <name type="scientific">Chelatococcus albus</name>
    <dbReference type="NCBI Taxonomy" id="3047466"/>
    <lineage>
        <taxon>Bacteria</taxon>
        <taxon>Pseudomonadati</taxon>
        <taxon>Pseudomonadota</taxon>
        <taxon>Alphaproteobacteria</taxon>
        <taxon>Hyphomicrobiales</taxon>
        <taxon>Chelatococcaceae</taxon>
        <taxon>Chelatococcus</taxon>
    </lineage>
</organism>
<reference evidence="1 2" key="1">
    <citation type="submission" date="2023-05" db="EMBL/GenBank/DDBJ databases">
        <title>Chelatococcus sp. nov., a moderately thermophilic bacterium isolated from hot spring microbial mat.</title>
        <authorList>
            <person name="Hu C.-J."/>
            <person name="Li W.-J."/>
        </authorList>
    </citation>
    <scope>NUCLEOTIDE SEQUENCE [LARGE SCALE GENOMIC DNA]</scope>
    <source>
        <strain evidence="1 2">SYSU G07232</strain>
    </source>
</reference>
<gene>
    <name evidence="1" type="ORF">QNA08_13265</name>
</gene>
<dbReference type="EMBL" id="JASJEV010000007">
    <property type="protein sequence ID" value="MDJ1159205.1"/>
    <property type="molecule type" value="Genomic_DNA"/>
</dbReference>
<dbReference type="Proteomes" id="UP001321492">
    <property type="component" value="Unassembled WGS sequence"/>
</dbReference>
<accession>A0ABT7AJC2</accession>
<protein>
    <recommendedName>
        <fullName evidence="3">Lipoprotein</fullName>
    </recommendedName>
</protein>
<dbReference type="PROSITE" id="PS51257">
    <property type="entry name" value="PROKAR_LIPOPROTEIN"/>
    <property type="match status" value="1"/>
</dbReference>
<evidence type="ECO:0000313" key="2">
    <source>
        <dbReference type="Proteomes" id="UP001321492"/>
    </source>
</evidence>
<name>A0ABT7AJC2_9HYPH</name>